<dbReference type="Proteomes" id="UP000002432">
    <property type="component" value="Chromosome"/>
</dbReference>
<evidence type="ECO:0000313" key="2">
    <source>
        <dbReference type="EMBL" id="ABF41946.1"/>
    </source>
</evidence>
<dbReference type="GO" id="GO:0005829">
    <property type="term" value="C:cytosol"/>
    <property type="evidence" value="ECO:0007669"/>
    <property type="project" value="TreeGrafter"/>
</dbReference>
<dbReference type="STRING" id="204669.Acid345_2945"/>
<protein>
    <submittedName>
        <fullName evidence="2">Glycine cleavage H-protein</fullName>
    </submittedName>
</protein>
<dbReference type="AlphaFoldDB" id="Q1IMF4"/>
<dbReference type="Gene3D" id="2.40.50.100">
    <property type="match status" value="1"/>
</dbReference>
<dbReference type="InterPro" id="IPR002930">
    <property type="entry name" value="GCV_H"/>
</dbReference>
<dbReference type="EnsemblBacteria" id="ABF41946">
    <property type="protein sequence ID" value="ABF41946"/>
    <property type="gene ID" value="Acid345_2945"/>
</dbReference>
<dbReference type="RefSeq" id="WP_011523747.1">
    <property type="nucleotide sequence ID" value="NC_008009.1"/>
</dbReference>
<dbReference type="KEGG" id="aba:Acid345_2945"/>
<sequence>MSILFVLLTFLLIITVTYFRRPTEEMQMQPEAPRPRTAPVMAKLAGFEIPTGYSFHPGHTWVADEGHQNARVGMDSFAAQLFGKIDRIETVELNRWVRQGQKLWTVTHNGTSVDMLSPIEGVVVSLNHQVIKNPSSVGSDPYKDGWVCVVKSPDMHTNMKNLIQGPLVAPWMQNTLNRLGALASQYTPAMAQDGGMPVSGLLSQMDPATQERIVREFFLT</sequence>
<dbReference type="GO" id="GO:0019464">
    <property type="term" value="P:glycine decarboxylation via glycine cleavage system"/>
    <property type="evidence" value="ECO:0007669"/>
    <property type="project" value="InterPro"/>
</dbReference>
<dbReference type="InterPro" id="IPR011053">
    <property type="entry name" value="Single_hybrid_motif"/>
</dbReference>
<evidence type="ECO:0000256" key="1">
    <source>
        <dbReference type="ARBA" id="ARBA00022823"/>
    </source>
</evidence>
<dbReference type="SUPFAM" id="SSF51230">
    <property type="entry name" value="Single hybrid motif"/>
    <property type="match status" value="1"/>
</dbReference>
<dbReference type="HOGENOM" id="CLU_1173527_0_0_0"/>
<name>Q1IMF4_KORVE</name>
<dbReference type="PANTHER" id="PTHR11715:SF3">
    <property type="entry name" value="GLYCINE CLEAVAGE SYSTEM H PROTEIN-RELATED"/>
    <property type="match status" value="1"/>
</dbReference>
<gene>
    <name evidence="2" type="ordered locus">Acid345_2945</name>
</gene>
<accession>Q1IMF4</accession>
<proteinExistence type="predicted"/>
<dbReference type="InterPro" id="IPR033753">
    <property type="entry name" value="GCV_H/Fam206"/>
</dbReference>
<dbReference type="EMBL" id="CP000360">
    <property type="protein sequence ID" value="ABF41946.1"/>
    <property type="molecule type" value="Genomic_DNA"/>
</dbReference>
<dbReference type="CDD" id="cd06848">
    <property type="entry name" value="GCS_H"/>
    <property type="match status" value="1"/>
</dbReference>
<organism evidence="2 3">
    <name type="scientific">Koribacter versatilis (strain Ellin345)</name>
    <dbReference type="NCBI Taxonomy" id="204669"/>
    <lineage>
        <taxon>Bacteria</taxon>
        <taxon>Pseudomonadati</taxon>
        <taxon>Acidobacteriota</taxon>
        <taxon>Terriglobia</taxon>
        <taxon>Terriglobales</taxon>
        <taxon>Candidatus Korobacteraceae</taxon>
        <taxon>Candidatus Korobacter</taxon>
    </lineage>
</organism>
<dbReference type="eggNOG" id="COG0509">
    <property type="taxonomic scope" value="Bacteria"/>
</dbReference>
<dbReference type="GO" id="GO:0009249">
    <property type="term" value="P:protein lipoylation"/>
    <property type="evidence" value="ECO:0007669"/>
    <property type="project" value="TreeGrafter"/>
</dbReference>
<keyword evidence="3" id="KW-1185">Reference proteome</keyword>
<keyword evidence="1" id="KW-0450">Lipoyl</keyword>
<reference evidence="2 3" key="1">
    <citation type="journal article" date="2009" name="Appl. Environ. Microbiol.">
        <title>Three genomes from the phylum Acidobacteria provide insight into the lifestyles of these microorganisms in soils.</title>
        <authorList>
            <person name="Ward N.L."/>
            <person name="Challacombe J.F."/>
            <person name="Janssen P.H."/>
            <person name="Henrissat B."/>
            <person name="Coutinho P.M."/>
            <person name="Wu M."/>
            <person name="Xie G."/>
            <person name="Haft D.H."/>
            <person name="Sait M."/>
            <person name="Badger J."/>
            <person name="Barabote R.D."/>
            <person name="Bradley B."/>
            <person name="Brettin T.S."/>
            <person name="Brinkac L.M."/>
            <person name="Bruce D."/>
            <person name="Creasy T."/>
            <person name="Daugherty S.C."/>
            <person name="Davidsen T.M."/>
            <person name="DeBoy R.T."/>
            <person name="Detter J.C."/>
            <person name="Dodson R.J."/>
            <person name="Durkin A.S."/>
            <person name="Ganapathy A."/>
            <person name="Gwinn-Giglio M."/>
            <person name="Han C.S."/>
            <person name="Khouri H."/>
            <person name="Kiss H."/>
            <person name="Kothari S.P."/>
            <person name="Madupu R."/>
            <person name="Nelson K.E."/>
            <person name="Nelson W.C."/>
            <person name="Paulsen I."/>
            <person name="Penn K."/>
            <person name="Ren Q."/>
            <person name="Rosovitz M.J."/>
            <person name="Selengut J.D."/>
            <person name="Shrivastava S."/>
            <person name="Sullivan S.A."/>
            <person name="Tapia R."/>
            <person name="Thompson L.S."/>
            <person name="Watkins K.L."/>
            <person name="Yang Q."/>
            <person name="Yu C."/>
            <person name="Zafar N."/>
            <person name="Zhou L."/>
            <person name="Kuske C.R."/>
        </authorList>
    </citation>
    <scope>NUCLEOTIDE SEQUENCE [LARGE SCALE GENOMIC DNA]</scope>
    <source>
        <strain evidence="2 3">Ellin345</strain>
    </source>
</reference>
<dbReference type="GO" id="GO:0005960">
    <property type="term" value="C:glycine cleavage complex"/>
    <property type="evidence" value="ECO:0007669"/>
    <property type="project" value="InterPro"/>
</dbReference>
<dbReference type="Pfam" id="PF01597">
    <property type="entry name" value="GCV_H"/>
    <property type="match status" value="1"/>
</dbReference>
<evidence type="ECO:0000313" key="3">
    <source>
        <dbReference type="Proteomes" id="UP000002432"/>
    </source>
</evidence>
<dbReference type="PANTHER" id="PTHR11715">
    <property type="entry name" value="GLYCINE CLEAVAGE SYSTEM H PROTEIN"/>
    <property type="match status" value="1"/>
</dbReference>